<keyword evidence="3" id="KW-1185">Reference proteome</keyword>
<dbReference type="AlphaFoldDB" id="A0A7W7MP03"/>
<accession>A0A7W7MP03</accession>
<protein>
    <submittedName>
        <fullName evidence="2">Uncharacterized protein</fullName>
    </submittedName>
</protein>
<organism evidence="2 3">
    <name type="scientific">Actinoplanes digitatis</name>
    <dbReference type="NCBI Taxonomy" id="1868"/>
    <lineage>
        <taxon>Bacteria</taxon>
        <taxon>Bacillati</taxon>
        <taxon>Actinomycetota</taxon>
        <taxon>Actinomycetes</taxon>
        <taxon>Micromonosporales</taxon>
        <taxon>Micromonosporaceae</taxon>
        <taxon>Actinoplanes</taxon>
    </lineage>
</organism>
<reference evidence="2 3" key="1">
    <citation type="submission" date="2020-08" db="EMBL/GenBank/DDBJ databases">
        <title>Sequencing the genomes of 1000 actinobacteria strains.</title>
        <authorList>
            <person name="Klenk H.-P."/>
        </authorList>
    </citation>
    <scope>NUCLEOTIDE SEQUENCE [LARGE SCALE GENOMIC DNA]</scope>
    <source>
        <strain evidence="2 3">DSM 43149</strain>
    </source>
</reference>
<comment type="caution">
    <text evidence="2">The sequence shown here is derived from an EMBL/GenBank/DDBJ whole genome shotgun (WGS) entry which is preliminary data.</text>
</comment>
<dbReference type="RefSeq" id="WP_184992027.1">
    <property type="nucleotide sequence ID" value="NZ_BOMK01000001.1"/>
</dbReference>
<feature type="transmembrane region" description="Helical" evidence="1">
    <location>
        <begin position="434"/>
        <end position="458"/>
    </location>
</feature>
<evidence type="ECO:0000313" key="3">
    <source>
        <dbReference type="Proteomes" id="UP000578112"/>
    </source>
</evidence>
<proteinExistence type="predicted"/>
<feature type="transmembrane region" description="Helical" evidence="1">
    <location>
        <begin position="464"/>
        <end position="485"/>
    </location>
</feature>
<dbReference type="Proteomes" id="UP000578112">
    <property type="component" value="Unassembled WGS sequence"/>
</dbReference>
<name>A0A7W7MP03_9ACTN</name>
<gene>
    <name evidence="2" type="ORF">BJ971_002112</name>
</gene>
<keyword evidence="1" id="KW-0472">Membrane</keyword>
<evidence type="ECO:0000256" key="1">
    <source>
        <dbReference type="SAM" id="Phobius"/>
    </source>
</evidence>
<sequence>MPVQSADLAEQVQSWATSVLDSITELIAKGVDTLDPDQLAERLRPAIADIMTVVSDLGAAAPEPGEEFLVPEGQPAGPGQMTVQDFAATVVTALMGAGTLPPGLPPLTPADTAPLTSGITGLLEMCAPLIDPEMYVRWILKIQGAVTATDAAHAVAEAIGENLRAAMVAATANWPADVPQLDGTKDAEEGPLQSVPLMGMLTEHILMSIPGGRAPNNAEIGREVHREILARYAREHPDHLVVIDGRVRFTGVGERELTVSEIWDATGAILTPSVNMDRLLCFWLAMRNPVSRRRVQPDIADLHTKATGTDPDDDWGWFEIKPMHDARRAFDEVYGYYLRKWNYDPMVRSMAPDWDCGPGTWQPGTIGVLPEHRCVFAAVTIFPGVIGYVTYELEPEAKVAVAAALAALASLFNRKLLRSLQQGVRGVEAATKEILEYLGTVALCLTLLAILVFAVAALLEVTVLALLAELAALLARLLALGPVLATA</sequence>
<keyword evidence="1" id="KW-1133">Transmembrane helix</keyword>
<keyword evidence="1" id="KW-0812">Transmembrane</keyword>
<dbReference type="EMBL" id="JACHNH010000001">
    <property type="protein sequence ID" value="MBB4761556.1"/>
    <property type="molecule type" value="Genomic_DNA"/>
</dbReference>
<evidence type="ECO:0000313" key="2">
    <source>
        <dbReference type="EMBL" id="MBB4761556.1"/>
    </source>
</evidence>